<proteinExistence type="predicted"/>
<gene>
    <name evidence="1" type="ORF">UFOVP366_38</name>
</gene>
<organism evidence="1">
    <name type="scientific">uncultured Caudovirales phage</name>
    <dbReference type="NCBI Taxonomy" id="2100421"/>
    <lineage>
        <taxon>Viruses</taxon>
        <taxon>Duplodnaviria</taxon>
        <taxon>Heunggongvirae</taxon>
        <taxon>Uroviricota</taxon>
        <taxon>Caudoviricetes</taxon>
        <taxon>Peduoviridae</taxon>
        <taxon>Maltschvirus</taxon>
        <taxon>Maltschvirus maltsch</taxon>
    </lineage>
</organism>
<accession>A0A6J7X1W1</accession>
<sequence>MTELIPVPLSSSLEQQGQDGLRNAIMRSDTSRGELAAAGEYPQLLKGLLYLKDIKADLDTLIRATEDDITRLMPEKKMFIDDVGTVERRTTSTRKWESEDLLKHITRSTLDPEGTGEVSLNNVVMLIDTLKAVLPFTASLGWRVTALKELGIDVSEYSEATYGRQTVQITK</sequence>
<evidence type="ECO:0000313" key="1">
    <source>
        <dbReference type="EMBL" id="CAB5222962.1"/>
    </source>
</evidence>
<dbReference type="EMBL" id="LR798308">
    <property type="protein sequence ID" value="CAB5222962.1"/>
    <property type="molecule type" value="Genomic_DNA"/>
</dbReference>
<name>A0A6J7X1W1_9CAUD</name>
<reference evidence="1" key="1">
    <citation type="submission" date="2020-05" db="EMBL/GenBank/DDBJ databases">
        <authorList>
            <person name="Chiriac C."/>
            <person name="Salcher M."/>
            <person name="Ghai R."/>
            <person name="Kavagutti S V."/>
        </authorList>
    </citation>
    <scope>NUCLEOTIDE SEQUENCE</scope>
</reference>
<protein>
    <submittedName>
        <fullName evidence="1">Uncharacterized protein</fullName>
    </submittedName>
</protein>